<name>A0AAV3TA77_9EURY</name>
<reference evidence="3 4" key="1">
    <citation type="journal article" date="2019" name="Int. J. Syst. Evol. Microbiol.">
        <title>The Global Catalogue of Microorganisms (GCM) 10K type strain sequencing project: providing services to taxonomists for standard genome sequencing and annotation.</title>
        <authorList>
            <consortium name="The Broad Institute Genomics Platform"/>
            <consortium name="The Broad Institute Genome Sequencing Center for Infectious Disease"/>
            <person name="Wu L."/>
            <person name="Ma J."/>
        </authorList>
    </citation>
    <scope>NUCLEOTIDE SEQUENCE [LARGE SCALE GENOMIC DNA]</scope>
    <source>
        <strain evidence="3 4">JCM 16328</strain>
    </source>
</reference>
<feature type="transmembrane region" description="Helical" evidence="1">
    <location>
        <begin position="20"/>
        <end position="42"/>
    </location>
</feature>
<protein>
    <recommendedName>
        <fullName evidence="2">Phosphatidic acid phosphatase type 2/haloperoxidase domain-containing protein</fullName>
    </recommendedName>
</protein>
<feature type="transmembrane region" description="Helical" evidence="1">
    <location>
        <begin position="213"/>
        <end position="229"/>
    </location>
</feature>
<dbReference type="InterPro" id="IPR000326">
    <property type="entry name" value="PAP2/HPO"/>
</dbReference>
<gene>
    <name evidence="3" type="ORF">GCM10009020_18370</name>
</gene>
<dbReference type="Pfam" id="PF01569">
    <property type="entry name" value="PAP2"/>
    <property type="match status" value="1"/>
</dbReference>
<sequence>MTRGIGAFDAIESVLPDAVALLAALATQLGDVWFVGVLLVGLHWYADDEIVDRNAVMTVAGLTIGALGLAFALKYAFTLPRPPTRLARPDQFPGLVEPLYVATGTASSYGFPSGHAVTSTVVYGLLAQRLSVRTRRWRYGVAAAIVTLVCATRVVLGVHYLVDVVAGAALGAAYVAGTWYALSQVDDAATAAFGIATGIGVVALAVIGVTPDSVALLGTAFVGLAWCLGMRRRDAAAASAS</sequence>
<keyword evidence="1" id="KW-1133">Transmembrane helix</keyword>
<dbReference type="SUPFAM" id="SSF48317">
    <property type="entry name" value="Acid phosphatase/Vanadium-dependent haloperoxidase"/>
    <property type="match status" value="1"/>
</dbReference>
<dbReference type="Gene3D" id="1.20.144.10">
    <property type="entry name" value="Phosphatidic acid phosphatase type 2/haloperoxidase"/>
    <property type="match status" value="1"/>
</dbReference>
<comment type="caution">
    <text evidence="3">The sequence shown here is derived from an EMBL/GenBank/DDBJ whole genome shotgun (WGS) entry which is preliminary data.</text>
</comment>
<proteinExistence type="predicted"/>
<evidence type="ECO:0000313" key="3">
    <source>
        <dbReference type="EMBL" id="GAA0672083.1"/>
    </source>
</evidence>
<feature type="domain" description="Phosphatidic acid phosphatase type 2/haloperoxidase" evidence="2">
    <location>
        <begin position="55"/>
        <end position="179"/>
    </location>
</feature>
<feature type="transmembrane region" description="Helical" evidence="1">
    <location>
        <begin position="54"/>
        <end position="77"/>
    </location>
</feature>
<dbReference type="PANTHER" id="PTHR14969:SF13">
    <property type="entry name" value="AT30094P"/>
    <property type="match status" value="1"/>
</dbReference>
<feature type="transmembrane region" description="Helical" evidence="1">
    <location>
        <begin position="139"/>
        <end position="158"/>
    </location>
</feature>
<keyword evidence="1" id="KW-0472">Membrane</keyword>
<dbReference type="InterPro" id="IPR036938">
    <property type="entry name" value="PAP2/HPO_sf"/>
</dbReference>
<evidence type="ECO:0000259" key="2">
    <source>
        <dbReference type="SMART" id="SM00014"/>
    </source>
</evidence>
<dbReference type="AlphaFoldDB" id="A0AAV3TA77"/>
<feature type="transmembrane region" description="Helical" evidence="1">
    <location>
        <begin position="109"/>
        <end position="127"/>
    </location>
</feature>
<accession>A0AAV3TA77</accession>
<keyword evidence="1" id="KW-0812">Transmembrane</keyword>
<feature type="transmembrane region" description="Helical" evidence="1">
    <location>
        <begin position="164"/>
        <end position="182"/>
    </location>
</feature>
<dbReference type="RefSeq" id="WP_343773695.1">
    <property type="nucleotide sequence ID" value="NZ_BAAADV010000003.1"/>
</dbReference>
<evidence type="ECO:0000256" key="1">
    <source>
        <dbReference type="SAM" id="Phobius"/>
    </source>
</evidence>
<dbReference type="EMBL" id="BAAADV010000003">
    <property type="protein sequence ID" value="GAA0672083.1"/>
    <property type="molecule type" value="Genomic_DNA"/>
</dbReference>
<dbReference type="Proteomes" id="UP001500420">
    <property type="component" value="Unassembled WGS sequence"/>
</dbReference>
<evidence type="ECO:0000313" key="4">
    <source>
        <dbReference type="Proteomes" id="UP001500420"/>
    </source>
</evidence>
<keyword evidence="4" id="KW-1185">Reference proteome</keyword>
<dbReference type="PANTHER" id="PTHR14969">
    <property type="entry name" value="SPHINGOSINE-1-PHOSPHATE PHOSPHOHYDROLASE"/>
    <property type="match status" value="1"/>
</dbReference>
<organism evidence="3 4">
    <name type="scientific">Natronoarchaeum mannanilyticum</name>
    <dbReference type="NCBI Taxonomy" id="926360"/>
    <lineage>
        <taxon>Archaea</taxon>
        <taxon>Methanobacteriati</taxon>
        <taxon>Methanobacteriota</taxon>
        <taxon>Stenosarchaea group</taxon>
        <taxon>Halobacteria</taxon>
        <taxon>Halobacteriales</taxon>
        <taxon>Natronoarchaeaceae</taxon>
    </lineage>
</organism>
<feature type="transmembrane region" description="Helical" evidence="1">
    <location>
        <begin position="189"/>
        <end position="207"/>
    </location>
</feature>
<dbReference type="SMART" id="SM00014">
    <property type="entry name" value="acidPPc"/>
    <property type="match status" value="1"/>
</dbReference>